<comment type="similarity">
    <text evidence="1">Belongs to the bacterial sugar transferase family.</text>
</comment>
<organism evidence="3 4">
    <name type="scientific">Corynebacterium ammoniagenes</name>
    <name type="common">Brevibacterium ammoniagenes</name>
    <dbReference type="NCBI Taxonomy" id="1697"/>
    <lineage>
        <taxon>Bacteria</taxon>
        <taxon>Bacillati</taxon>
        <taxon>Actinomycetota</taxon>
        <taxon>Actinomycetes</taxon>
        <taxon>Mycobacteriales</taxon>
        <taxon>Corynebacteriaceae</taxon>
        <taxon>Corynebacterium</taxon>
    </lineage>
</organism>
<dbReference type="AlphaFoldDB" id="A0AAV5G7A3"/>
<proteinExistence type="inferred from homology"/>
<protein>
    <recommendedName>
        <fullName evidence="2">N-acetyltransferase domain-containing protein</fullName>
    </recommendedName>
</protein>
<dbReference type="InterPro" id="IPR016181">
    <property type="entry name" value="Acyl_CoA_acyltransferase"/>
</dbReference>
<dbReference type="Proteomes" id="UP001054925">
    <property type="component" value="Unassembled WGS sequence"/>
</dbReference>
<dbReference type="PROSITE" id="PS51186">
    <property type="entry name" value="GNAT"/>
    <property type="match status" value="1"/>
</dbReference>
<comment type="caution">
    <text evidence="3">The sequence shown here is derived from an EMBL/GenBank/DDBJ whole genome shotgun (WGS) entry which is preliminary data.</text>
</comment>
<dbReference type="Pfam" id="PF13302">
    <property type="entry name" value="Acetyltransf_3"/>
    <property type="match status" value="1"/>
</dbReference>
<name>A0AAV5G7A3_CORAM</name>
<gene>
    <name evidence="3" type="ORF">CAT723_04790</name>
</gene>
<dbReference type="PANTHER" id="PTHR30576:SF0">
    <property type="entry name" value="UNDECAPRENYL-PHOSPHATE N-ACETYLGALACTOSAMINYL 1-PHOSPHATE TRANSFERASE-RELATED"/>
    <property type="match status" value="1"/>
</dbReference>
<dbReference type="InterPro" id="IPR000182">
    <property type="entry name" value="GNAT_dom"/>
</dbReference>
<dbReference type="SUPFAM" id="SSF55729">
    <property type="entry name" value="Acyl-CoA N-acyltransferases (Nat)"/>
    <property type="match status" value="1"/>
</dbReference>
<dbReference type="PANTHER" id="PTHR30576">
    <property type="entry name" value="COLANIC BIOSYNTHESIS UDP-GLUCOSE LIPID CARRIER TRANSFERASE"/>
    <property type="match status" value="1"/>
</dbReference>
<evidence type="ECO:0000313" key="4">
    <source>
        <dbReference type="Proteomes" id="UP001054925"/>
    </source>
</evidence>
<sequence>MSLVGPRPLLTKYLPHYKDSERARHSVRPGITGAAQVSGRNHLGWDERLKIDANYARNAGIFDDVKILARTVSGIFTSADIAIPGDGADFLDEHRSYPREDGFALRRFEFRDIPSRVEWFNHPATLEYMTFGSPITEASTEKWLRQARKDPLRGDYVLCDEATDEPMAVVGYRFYESNELPAIYIAVSPHQHGQGHGKRSTKLLLIHMKENLKLPGAYADLYRENSASYKLWERLSMHEVEADLPPERVRMEVRWHENEAPHKNASN</sequence>
<dbReference type="Pfam" id="PF02397">
    <property type="entry name" value="Bac_transf"/>
    <property type="match status" value="1"/>
</dbReference>
<evidence type="ECO:0000256" key="1">
    <source>
        <dbReference type="ARBA" id="ARBA00006464"/>
    </source>
</evidence>
<dbReference type="InterPro" id="IPR003362">
    <property type="entry name" value="Bact_transf"/>
</dbReference>
<evidence type="ECO:0000259" key="2">
    <source>
        <dbReference type="PROSITE" id="PS51186"/>
    </source>
</evidence>
<reference evidence="3" key="1">
    <citation type="submission" date="2021-12" db="EMBL/GenBank/DDBJ databases">
        <title>Draft genome sequence of Corynebacterium ammoniagenes strain T-723.</title>
        <authorList>
            <person name="Matsuzawa M."/>
            <person name="Hiratani M."/>
            <person name="Abe I."/>
            <person name="Tsuji Y."/>
            <person name="Nakamura J."/>
        </authorList>
    </citation>
    <scope>NUCLEOTIDE SEQUENCE</scope>
    <source>
        <strain evidence="3">T-723</strain>
    </source>
</reference>
<feature type="domain" description="N-acetyltransferase" evidence="2">
    <location>
        <begin position="103"/>
        <end position="256"/>
    </location>
</feature>
<dbReference type="GO" id="GO:0016780">
    <property type="term" value="F:phosphotransferase activity, for other substituted phosphate groups"/>
    <property type="evidence" value="ECO:0007669"/>
    <property type="project" value="TreeGrafter"/>
</dbReference>
<dbReference type="EMBL" id="BQKK01000001">
    <property type="protein sequence ID" value="GJN42000.1"/>
    <property type="molecule type" value="Genomic_DNA"/>
</dbReference>
<accession>A0AAV5G7A3</accession>
<evidence type="ECO:0000313" key="3">
    <source>
        <dbReference type="EMBL" id="GJN42000.1"/>
    </source>
</evidence>
<dbReference type="Gene3D" id="3.40.630.30">
    <property type="match status" value="1"/>
</dbReference>
<dbReference type="GO" id="GO:0016747">
    <property type="term" value="F:acyltransferase activity, transferring groups other than amino-acyl groups"/>
    <property type="evidence" value="ECO:0007669"/>
    <property type="project" value="InterPro"/>
</dbReference>